<protein>
    <submittedName>
        <fullName evidence="1">Beta-propeller domain-containing protein</fullName>
    </submittedName>
</protein>
<dbReference type="InterPro" id="IPR019198">
    <property type="entry name" value="Beta_propeller_containing"/>
</dbReference>
<sequence>MLKKIFSKVLVLMLIISLSGVYSMKPKGNSKEIILPKIGSFANFKKLIDDALKRNPYMGSDYFAYDISNPLAMEAQDVKAIEEAPFSYSETNVQVSGVDEADIAKTDGEFIYIVGKNERKLKIVKAYPAQDMKLTSTISFEESFYPKEFYVDSKYLVVICEKTEVLKKIPKDKTTSETYRVSGENRIFIPYYISSETMCIVYDISDRSNPKVIRKVTLDGRYLTSRKVGSSLHIVSLKHFPYNLYLSKNYSVQDFMPYYSDSNINDVQKVYIGFNKIGYVPDFINCSYTLVGSFGLETGSHVSVECILGGGDTVYCSKENLYVCAESFSKVILPAKTIESIRPRYYYKQKTAIYRFELSKGTASLKSAGFVEGKVLNQFSMDEYDGYFRIATTVEYPAFLERYFEPFNAVYVFDKNLKLVGKLDKIAKGERIYSARFMGKRLYLVTFKALDPFFVISLENPQKPEILGYLKIPGYSTYLHPYDQNHIIGFGKDAEDLNEKYAIPLGLKIAMFNVEDVKNPKELFKVIIGGKGTNSELLNNHKALLFDKNKNIFAFPVEVYEKGKDKFTGAYVYSIDLKKGFVLMGKISHEIDDKYKYYDKIKRLLYIEDVLYSVSDSMLKAISLGNLEEIARLRLD</sequence>
<dbReference type="EMBL" id="CP139957">
    <property type="protein sequence ID" value="WPX08864.1"/>
    <property type="molecule type" value="Genomic_DNA"/>
</dbReference>
<dbReference type="Pfam" id="PF09826">
    <property type="entry name" value="Beta_propel"/>
    <property type="match status" value="1"/>
</dbReference>
<evidence type="ECO:0000313" key="1">
    <source>
        <dbReference type="EMBL" id="WPX08864.1"/>
    </source>
</evidence>
<proteinExistence type="predicted"/>
<dbReference type="Proteomes" id="UP001322744">
    <property type="component" value="Chromosome"/>
</dbReference>
<dbReference type="PIRSF" id="PIRSF006425">
    <property type="entry name" value="UCP006425_WD40"/>
    <property type="match status" value="1"/>
</dbReference>
<organism evidence="1 2">
    <name type="scientific">Anaerocellum danielii</name>
    <dbReference type="NCBI Taxonomy" id="1387557"/>
    <lineage>
        <taxon>Bacteria</taxon>
        <taxon>Bacillati</taxon>
        <taxon>Bacillota</taxon>
        <taxon>Bacillota incertae sedis</taxon>
        <taxon>Caldicellulosiruptorales</taxon>
        <taxon>Caldicellulosiruptoraceae</taxon>
        <taxon>Anaerocellum</taxon>
    </lineage>
</organism>
<gene>
    <name evidence="1" type="ORF">SOJ16_000020</name>
</gene>
<dbReference type="RefSeq" id="WP_045173416.1">
    <property type="nucleotide sequence ID" value="NZ_CP139957.1"/>
</dbReference>
<keyword evidence="2" id="KW-1185">Reference proteome</keyword>
<dbReference type="InterPro" id="IPR014441">
    <property type="entry name" value="UCP006425_b-propeller"/>
</dbReference>
<accession>A0ABZ0U328</accession>
<name>A0ABZ0U328_9FIRM</name>
<reference evidence="1 2" key="1">
    <citation type="submission" date="2023-12" db="EMBL/GenBank/DDBJ databases">
        <authorList>
            <person name="Manesh M.J.H."/>
            <person name="Bing R.G."/>
            <person name="Willard D.J."/>
            <person name="Kelly R.M."/>
        </authorList>
    </citation>
    <scope>NUCLEOTIDE SEQUENCE [LARGE SCALE GENOMIC DNA]</scope>
    <source>
        <strain evidence="1 2">DSM 8977</strain>
    </source>
</reference>
<evidence type="ECO:0000313" key="2">
    <source>
        <dbReference type="Proteomes" id="UP001322744"/>
    </source>
</evidence>